<dbReference type="SUPFAM" id="SSF49723">
    <property type="entry name" value="Lipase/lipooxygenase domain (PLAT/LH2 domain)"/>
    <property type="match status" value="1"/>
</dbReference>
<sequence>MDKTSQEFCMLVPYDMATHVNGTGRLKASQELARAKGNAVNFPQGQGCTYIVEVQTGDRNWAGTSATVDLRLCYNQTACFVYIPDLTDFGLAGPSHKYFQRGNLDFFRILTKKNCHDVCKITIGHDNAGTSPDWYLDYVKVEAYDGSVPKFENLFVVYQWIAKGQLHLNVTHCPTIKAAAAQLAYVLPSSAI</sequence>
<evidence type="ECO:0000313" key="4">
    <source>
        <dbReference type="Proteomes" id="UP001153076"/>
    </source>
</evidence>
<gene>
    <name evidence="3" type="ORF">Cgig2_000209</name>
</gene>
<reference evidence="3" key="1">
    <citation type="submission" date="2022-04" db="EMBL/GenBank/DDBJ databases">
        <title>Carnegiea gigantea Genome sequencing and assembly v2.</title>
        <authorList>
            <person name="Copetti D."/>
            <person name="Sanderson M.J."/>
            <person name="Burquez A."/>
            <person name="Wojciechowski M.F."/>
        </authorList>
    </citation>
    <scope>NUCLEOTIDE SEQUENCE</scope>
    <source>
        <strain evidence="3">SGP5-SGP5p</strain>
        <tissue evidence="3">Aerial part</tissue>
    </source>
</reference>
<organism evidence="3 4">
    <name type="scientific">Carnegiea gigantea</name>
    <dbReference type="NCBI Taxonomy" id="171969"/>
    <lineage>
        <taxon>Eukaryota</taxon>
        <taxon>Viridiplantae</taxon>
        <taxon>Streptophyta</taxon>
        <taxon>Embryophyta</taxon>
        <taxon>Tracheophyta</taxon>
        <taxon>Spermatophyta</taxon>
        <taxon>Magnoliopsida</taxon>
        <taxon>eudicotyledons</taxon>
        <taxon>Gunneridae</taxon>
        <taxon>Pentapetalae</taxon>
        <taxon>Caryophyllales</taxon>
        <taxon>Cactineae</taxon>
        <taxon>Cactaceae</taxon>
        <taxon>Cactoideae</taxon>
        <taxon>Echinocereeae</taxon>
        <taxon>Carnegiea</taxon>
    </lineage>
</organism>
<dbReference type="EMBL" id="JAKOGI010000069">
    <property type="protein sequence ID" value="KAJ8445897.1"/>
    <property type="molecule type" value="Genomic_DNA"/>
</dbReference>
<dbReference type="AlphaFoldDB" id="A0A9Q1KMB6"/>
<dbReference type="PANTHER" id="PTHR31718">
    <property type="entry name" value="PLAT DOMAIN-CONTAINING PROTEIN"/>
    <property type="match status" value="1"/>
</dbReference>
<dbReference type="Gene3D" id="2.60.60.20">
    <property type="entry name" value="PLAT/LH2 domain"/>
    <property type="match status" value="1"/>
</dbReference>
<dbReference type="Proteomes" id="UP001153076">
    <property type="component" value="Unassembled WGS sequence"/>
</dbReference>
<dbReference type="InterPro" id="IPR001024">
    <property type="entry name" value="PLAT/LH2_dom"/>
</dbReference>
<comment type="caution">
    <text evidence="1">Lacks conserved residue(s) required for the propagation of feature annotation.</text>
</comment>
<comment type="caution">
    <text evidence="3">The sequence shown here is derived from an EMBL/GenBank/DDBJ whole genome shotgun (WGS) entry which is preliminary data.</text>
</comment>
<dbReference type="PANTHER" id="PTHR31718:SF60">
    <property type="entry name" value="LIPOXYGENASE HOMOLOGY DOMAIN-CONTAINING PROTEIN 1"/>
    <property type="match status" value="1"/>
</dbReference>
<accession>A0A9Q1KMB6</accession>
<dbReference type="InterPro" id="IPR036392">
    <property type="entry name" value="PLAT/LH2_dom_sf"/>
</dbReference>
<evidence type="ECO:0000313" key="3">
    <source>
        <dbReference type="EMBL" id="KAJ8445897.1"/>
    </source>
</evidence>
<proteinExistence type="predicted"/>
<evidence type="ECO:0000259" key="2">
    <source>
        <dbReference type="PROSITE" id="PS50095"/>
    </source>
</evidence>
<evidence type="ECO:0000256" key="1">
    <source>
        <dbReference type="PROSITE-ProRule" id="PRU00152"/>
    </source>
</evidence>
<name>A0A9Q1KMB6_9CARY</name>
<dbReference type="OrthoDB" id="632984at2759"/>
<dbReference type="Pfam" id="PF01477">
    <property type="entry name" value="PLAT"/>
    <property type="match status" value="1"/>
</dbReference>
<dbReference type="PROSITE" id="PS50095">
    <property type="entry name" value="PLAT"/>
    <property type="match status" value="1"/>
</dbReference>
<feature type="domain" description="PLAT" evidence="2">
    <location>
        <begin position="48"/>
        <end position="175"/>
    </location>
</feature>
<protein>
    <recommendedName>
        <fullName evidence="2">PLAT domain-containing protein</fullName>
    </recommendedName>
</protein>
<keyword evidence="4" id="KW-1185">Reference proteome</keyword>